<sequence>MYKYIILIALAFSACANFTINSTMCDQVAREPGVTMPQECRDYNEKDADKAFHKVVEEKKVSDKDIKFDKEENE</sequence>
<proteinExistence type="predicted"/>
<dbReference type="PROSITE" id="PS51257">
    <property type="entry name" value="PROKAR_LIPOPROTEIN"/>
    <property type="match status" value="1"/>
</dbReference>
<dbReference type="EMBL" id="FPHF01000026">
    <property type="protein sequence ID" value="SFV53611.1"/>
    <property type="molecule type" value="Genomic_DNA"/>
</dbReference>
<accession>A0A1W1BJH0</accession>
<evidence type="ECO:0000313" key="1">
    <source>
        <dbReference type="EMBL" id="SFV53611.1"/>
    </source>
</evidence>
<name>A0A1W1BJH0_9ZZZZ</name>
<dbReference type="AlphaFoldDB" id="A0A1W1BJH0"/>
<reference evidence="1" key="1">
    <citation type="submission" date="2016-10" db="EMBL/GenBank/DDBJ databases">
        <authorList>
            <person name="de Groot N.N."/>
        </authorList>
    </citation>
    <scope>NUCLEOTIDE SEQUENCE</scope>
</reference>
<gene>
    <name evidence="1" type="ORF">MNB_SM-4-379</name>
</gene>
<evidence type="ECO:0008006" key="2">
    <source>
        <dbReference type="Google" id="ProtNLM"/>
    </source>
</evidence>
<organism evidence="1">
    <name type="scientific">hydrothermal vent metagenome</name>
    <dbReference type="NCBI Taxonomy" id="652676"/>
    <lineage>
        <taxon>unclassified sequences</taxon>
        <taxon>metagenomes</taxon>
        <taxon>ecological metagenomes</taxon>
    </lineage>
</organism>
<protein>
    <recommendedName>
        <fullName evidence="2">Lipoprotein</fullName>
    </recommendedName>
</protein>